<dbReference type="EMBL" id="DF236993">
    <property type="protein sequence ID" value="GAQ80008.1"/>
    <property type="molecule type" value="Genomic_DNA"/>
</dbReference>
<sequence length="597" mass="66699">MRCSEGTARTHFKLITPPRLALRERIYHAKGGLTRTSAGGSTFPLAETGGRPQYRSSISKARGIKINGKQKRKAVETVGWFVPRTVASNKALESFVFDLVRHDLILYYPVFLLSRVIIFNFSGYKPRDEFLDALAPLALAGNHLDIRGMPESDQRKEAPFGHLHIVCRDFHFNQQGGYDAHIMHMEPEGGPAAAERNRRRALLCSTFADITFHYFPVLDSELTRGRALPAERLPAAFQHSLANLAAVMARQLKDATRPRFLRAAGAALMGAQNVVILKSALGQIQESDVIRVADLTASMHGALCREAVAKMQKLGDERRALLEGSPVMAPAQLEAFLRDSVRTMRAAWEGDGAAAEMLPSVLAEYNGKVAEVLTAYEAACRGWHAAAAEKLSDELFAKAKSALEQDLDTEFDASKLPLLGNQFHATAKRYFDRARQSLLDSLNGLFSVESIREREASSTALFKGLEKMHEARNAAAQASADLDAEKKKATAAAEEVQRLKLQVEAAEKRSQQMTSDHTAWMRRMDDQLLAIRNEIAASAQRERERYERNMLLFMRMCMMHGPPQPVMFRPSPRRIECRVPNVRFIELEEDDCEYDSD</sequence>
<protein>
    <submittedName>
        <fullName evidence="2">Uncharacterized protein</fullName>
    </submittedName>
</protein>
<dbReference type="Gene3D" id="3.40.50.300">
    <property type="entry name" value="P-loop containing nucleotide triphosphate hydrolases"/>
    <property type="match status" value="1"/>
</dbReference>
<organism evidence="2 3">
    <name type="scientific">Klebsormidium nitens</name>
    <name type="common">Green alga</name>
    <name type="synonym">Ulothrix nitens</name>
    <dbReference type="NCBI Taxonomy" id="105231"/>
    <lineage>
        <taxon>Eukaryota</taxon>
        <taxon>Viridiplantae</taxon>
        <taxon>Streptophyta</taxon>
        <taxon>Klebsormidiophyceae</taxon>
        <taxon>Klebsormidiales</taxon>
        <taxon>Klebsormidiaceae</taxon>
        <taxon>Klebsormidium</taxon>
    </lineage>
</organism>
<feature type="coiled-coil region" evidence="1">
    <location>
        <begin position="468"/>
        <end position="549"/>
    </location>
</feature>
<keyword evidence="3" id="KW-1185">Reference proteome</keyword>
<reference evidence="2 3" key="1">
    <citation type="journal article" date="2014" name="Nat. Commun.">
        <title>Klebsormidium flaccidum genome reveals primary factors for plant terrestrial adaptation.</title>
        <authorList>
            <person name="Hori K."/>
            <person name="Maruyama F."/>
            <person name="Fujisawa T."/>
            <person name="Togashi T."/>
            <person name="Yamamoto N."/>
            <person name="Seo M."/>
            <person name="Sato S."/>
            <person name="Yamada T."/>
            <person name="Mori H."/>
            <person name="Tajima N."/>
            <person name="Moriyama T."/>
            <person name="Ikeuchi M."/>
            <person name="Watanabe M."/>
            <person name="Wada H."/>
            <person name="Kobayashi K."/>
            <person name="Saito M."/>
            <person name="Masuda T."/>
            <person name="Sasaki-Sekimoto Y."/>
            <person name="Mashiguchi K."/>
            <person name="Awai K."/>
            <person name="Shimojima M."/>
            <person name="Masuda S."/>
            <person name="Iwai M."/>
            <person name="Nobusawa T."/>
            <person name="Narise T."/>
            <person name="Kondo S."/>
            <person name="Saito H."/>
            <person name="Sato R."/>
            <person name="Murakawa M."/>
            <person name="Ihara Y."/>
            <person name="Oshima-Yamada Y."/>
            <person name="Ohtaka K."/>
            <person name="Satoh M."/>
            <person name="Sonobe K."/>
            <person name="Ishii M."/>
            <person name="Ohtani R."/>
            <person name="Kanamori-Sato M."/>
            <person name="Honoki R."/>
            <person name="Miyazaki D."/>
            <person name="Mochizuki H."/>
            <person name="Umetsu J."/>
            <person name="Higashi K."/>
            <person name="Shibata D."/>
            <person name="Kamiya Y."/>
            <person name="Sato N."/>
            <person name="Nakamura Y."/>
            <person name="Tabata S."/>
            <person name="Ida S."/>
            <person name="Kurokawa K."/>
            <person name="Ohta H."/>
        </authorList>
    </citation>
    <scope>NUCLEOTIDE SEQUENCE [LARGE SCALE GENOMIC DNA]</scope>
    <source>
        <strain evidence="2 3">NIES-2285</strain>
    </source>
</reference>
<evidence type="ECO:0000313" key="2">
    <source>
        <dbReference type="EMBL" id="GAQ80008.1"/>
    </source>
</evidence>
<dbReference type="Proteomes" id="UP000054558">
    <property type="component" value="Unassembled WGS sequence"/>
</dbReference>
<dbReference type="AlphaFoldDB" id="A0A1Y1HVZ0"/>
<keyword evidence="1" id="KW-0175">Coiled coil</keyword>
<proteinExistence type="predicted"/>
<gene>
    <name evidence="2" type="ORF">KFL_000440100</name>
</gene>
<evidence type="ECO:0000313" key="3">
    <source>
        <dbReference type="Proteomes" id="UP000054558"/>
    </source>
</evidence>
<evidence type="ECO:0000256" key="1">
    <source>
        <dbReference type="SAM" id="Coils"/>
    </source>
</evidence>
<dbReference type="InterPro" id="IPR027417">
    <property type="entry name" value="P-loop_NTPase"/>
</dbReference>
<name>A0A1Y1HVZ0_KLENI</name>
<accession>A0A1Y1HVZ0</accession>